<evidence type="ECO:0000313" key="2">
    <source>
        <dbReference type="EMBL" id="MCV2865394.1"/>
    </source>
</evidence>
<keyword evidence="1" id="KW-1133">Transmembrane helix</keyword>
<evidence type="ECO:0000313" key="3">
    <source>
        <dbReference type="Proteomes" id="UP001652503"/>
    </source>
</evidence>
<dbReference type="Proteomes" id="UP001652503">
    <property type="component" value="Unassembled WGS sequence"/>
</dbReference>
<name>A0ABT2Z2P7_9RHOB</name>
<dbReference type="RefSeq" id="WP_263721915.1">
    <property type="nucleotide sequence ID" value="NZ_JAOWLA010000010.1"/>
</dbReference>
<accession>A0ABT2Z2P7</accession>
<keyword evidence="3" id="KW-1185">Reference proteome</keyword>
<dbReference type="EMBL" id="JAOWLA010000010">
    <property type="protein sequence ID" value="MCV2865394.1"/>
    <property type="molecule type" value="Genomic_DNA"/>
</dbReference>
<reference evidence="2 3" key="1">
    <citation type="submission" date="2022-10" db="EMBL/GenBank/DDBJ databases">
        <title>Defluviimonas sp. nov., isolated from ocean surface water.</title>
        <authorList>
            <person name="He W."/>
            <person name="Wang L."/>
            <person name="Zhang D.-F."/>
        </authorList>
    </citation>
    <scope>NUCLEOTIDE SEQUENCE [LARGE SCALE GENOMIC DNA]</scope>
    <source>
        <strain evidence="2 3">WL0075</strain>
    </source>
</reference>
<gene>
    <name evidence="2" type="ORF">OE647_11720</name>
</gene>
<protein>
    <submittedName>
        <fullName evidence="2">Uncharacterized protein</fullName>
    </submittedName>
</protein>
<comment type="caution">
    <text evidence="2">The sequence shown here is derived from an EMBL/GenBank/DDBJ whole genome shotgun (WGS) entry which is preliminary data.</text>
</comment>
<evidence type="ECO:0000256" key="1">
    <source>
        <dbReference type="SAM" id="Phobius"/>
    </source>
</evidence>
<organism evidence="2 3">
    <name type="scientific">Albidovulum sediminicola</name>
    <dbReference type="NCBI Taxonomy" id="2984331"/>
    <lineage>
        <taxon>Bacteria</taxon>
        <taxon>Pseudomonadati</taxon>
        <taxon>Pseudomonadota</taxon>
        <taxon>Alphaproteobacteria</taxon>
        <taxon>Rhodobacterales</taxon>
        <taxon>Paracoccaceae</taxon>
        <taxon>Albidovulum</taxon>
    </lineage>
</organism>
<keyword evidence="1" id="KW-0812">Transmembrane</keyword>
<proteinExistence type="predicted"/>
<feature type="transmembrane region" description="Helical" evidence="1">
    <location>
        <begin position="108"/>
        <end position="131"/>
    </location>
</feature>
<keyword evidence="1" id="KW-0472">Membrane</keyword>
<sequence length="340" mass="35539">MTALPEYQRLESTGLWRSAPEGQRREVLVVFGDATLVISDTRTMSALAHWSLPAIVRLNPGKRPALYAPGADAGEELEIGDDTMIAAIGKVHRLIEARRPHPGRLRQGLLAAFVAVLLALLLFWLPGALVAHTAKILPAAKRDDIGSRVLADLGRLTGAPCSTPEGEAALARLATRVLGAGRGALLVLPTGLDAPRSLPGGRIVLPRTFAESDAPPEVLAGHLLAARLRADQADPVRELLDWAGLATALRLLTTGELSDGAVHGYAETFLTAPLAPVRAEALVGAFAEAGVPSTPYAYAIDPSGEATLALIEADPFRSGAATEPVLSDGDWVAIQGICSG</sequence>